<accession>A0A5P8K533</accession>
<dbReference type="InterPro" id="IPR009492">
    <property type="entry name" value="TniQ"/>
</dbReference>
<feature type="domain" description="TniQ" evidence="2">
    <location>
        <begin position="5"/>
        <end position="160"/>
    </location>
</feature>
<sequence>MRALPRSLDPLPDEALTGYILRLAHRLGTSPGAIAIWTGLTGGRKENVLFRIPMRLLHDLEPGQVRLFSRTTRLSPDEIGRLVTSSFAGRYGPANRRFTPRSSAARMINDNAWLLTRTPRYCPQCLTGDRSEIQRRHGGAWRLSWRLPPVFACPRHRRLLRTNCPACRQPVHAVEMNSIIARPWDEDLHPTQCRTTIAPRTVGRLQSACGAQLAEPVGAGPEIAPDPQTLEHLLGLQRRLLKLLDPVGPAVTPSVGWLIPAADYFADLRALLGLVFLSWPAARSFAATPALAEAIDREAEERLARAAALRDRPGKKHSSRPFTDPPLDPFLMGAVLGIAERLLDAPDEEQARELMLPLIHQASCVDQALSIYLRREAWVSFPLRIVSMNRPKSMMAMGDIIARGPIPKGDGSGARSEGYRRREPW</sequence>
<feature type="region of interest" description="Disordered" evidence="1">
    <location>
        <begin position="403"/>
        <end position="425"/>
    </location>
</feature>
<gene>
    <name evidence="3" type="ORF">F9278_21765</name>
</gene>
<reference evidence="3 4" key="1">
    <citation type="submission" date="2019-10" db="EMBL/GenBank/DDBJ databases">
        <title>Streptomyces sp. strain GY16 isolated from leaves of Broussonetia papyrifera.</title>
        <authorList>
            <person name="Mo P."/>
        </authorList>
    </citation>
    <scope>NUCLEOTIDE SEQUENCE [LARGE SCALE GENOMIC DNA]</scope>
    <source>
        <strain evidence="3 4">GY16</strain>
    </source>
</reference>
<dbReference type="Proteomes" id="UP000327294">
    <property type="component" value="Chromosome"/>
</dbReference>
<dbReference type="KEGG" id="sphv:F9278_21765"/>
<dbReference type="RefSeq" id="WP_152169840.1">
    <property type="nucleotide sequence ID" value="NZ_CP045096.1"/>
</dbReference>
<dbReference type="Pfam" id="PF06527">
    <property type="entry name" value="TniQ"/>
    <property type="match status" value="1"/>
</dbReference>
<name>A0A5P8K533_9ACTN</name>
<dbReference type="AlphaFoldDB" id="A0A5P8K533"/>
<dbReference type="EMBL" id="CP045096">
    <property type="protein sequence ID" value="QFQ98375.1"/>
    <property type="molecule type" value="Genomic_DNA"/>
</dbReference>
<protein>
    <submittedName>
        <fullName evidence="3">TniQ family protein</fullName>
    </submittedName>
</protein>
<organism evidence="3 4">
    <name type="scientific">Streptomyces phaeolivaceus</name>
    <dbReference type="NCBI Taxonomy" id="2653200"/>
    <lineage>
        <taxon>Bacteria</taxon>
        <taxon>Bacillati</taxon>
        <taxon>Actinomycetota</taxon>
        <taxon>Actinomycetes</taxon>
        <taxon>Kitasatosporales</taxon>
        <taxon>Streptomycetaceae</taxon>
        <taxon>Streptomyces</taxon>
    </lineage>
</organism>
<evidence type="ECO:0000256" key="1">
    <source>
        <dbReference type="SAM" id="MobiDB-lite"/>
    </source>
</evidence>
<evidence type="ECO:0000313" key="4">
    <source>
        <dbReference type="Proteomes" id="UP000327294"/>
    </source>
</evidence>
<keyword evidence="4" id="KW-1185">Reference proteome</keyword>
<evidence type="ECO:0000259" key="2">
    <source>
        <dbReference type="Pfam" id="PF06527"/>
    </source>
</evidence>
<proteinExistence type="predicted"/>
<evidence type="ECO:0000313" key="3">
    <source>
        <dbReference type="EMBL" id="QFQ98375.1"/>
    </source>
</evidence>